<keyword evidence="2" id="KW-1185">Reference proteome</keyword>
<accession>A0ACB9Z300</accession>
<dbReference type="Proteomes" id="UP001497700">
    <property type="component" value="Unassembled WGS sequence"/>
</dbReference>
<gene>
    <name evidence="1" type="ORF">F4820DRAFT_418109</name>
</gene>
<reference evidence="1 2" key="1">
    <citation type="journal article" date="2022" name="New Phytol.">
        <title>Ecological generalism drives hyperdiversity of secondary metabolite gene clusters in xylarialean endophytes.</title>
        <authorList>
            <person name="Franco M.E.E."/>
            <person name="Wisecaver J.H."/>
            <person name="Arnold A.E."/>
            <person name="Ju Y.M."/>
            <person name="Slot J.C."/>
            <person name="Ahrendt S."/>
            <person name="Moore L.P."/>
            <person name="Eastman K.E."/>
            <person name="Scott K."/>
            <person name="Konkel Z."/>
            <person name="Mondo S.J."/>
            <person name="Kuo A."/>
            <person name="Hayes R.D."/>
            <person name="Haridas S."/>
            <person name="Andreopoulos B."/>
            <person name="Riley R."/>
            <person name="LaButti K."/>
            <person name="Pangilinan J."/>
            <person name="Lipzen A."/>
            <person name="Amirebrahimi M."/>
            <person name="Yan J."/>
            <person name="Adam C."/>
            <person name="Keymanesh K."/>
            <person name="Ng V."/>
            <person name="Louie K."/>
            <person name="Northen T."/>
            <person name="Drula E."/>
            <person name="Henrissat B."/>
            <person name="Hsieh H.M."/>
            <person name="Youens-Clark K."/>
            <person name="Lutzoni F."/>
            <person name="Miadlikowska J."/>
            <person name="Eastwood D.C."/>
            <person name="Hamelin R.C."/>
            <person name="Grigoriev I.V."/>
            <person name="U'Ren J.M."/>
        </authorList>
    </citation>
    <scope>NUCLEOTIDE SEQUENCE [LARGE SCALE GENOMIC DNA]</scope>
    <source>
        <strain evidence="1 2">CBS 119005</strain>
    </source>
</reference>
<proteinExistence type="predicted"/>
<sequence length="262" mass="29137">MSSRMKSEIDSPTRRQPRRAVRAKKVPIIESSGSEHMSSAGGGTRKRTSRAADKLPEPKRARGTKGGKARAIKELEKRVSAMNHTVALSKQLDLLGNPVAPADAPPDSVFLATPEPEPAAPEPATPKSAKGRRGRPRKKRAEELYMDEFLDSDADEAAQAGQGESSQVRWGNRWIPDMENRRRVAGRPKGVPFQLWMSYCFLDDYMYRHSLTEEELLKLPLLDDVLVFQSGGEQPAAPEGYQWDERKHLVPIPKLAYGTVPT</sequence>
<dbReference type="EMBL" id="MU393463">
    <property type="protein sequence ID" value="KAI4866095.1"/>
    <property type="molecule type" value="Genomic_DNA"/>
</dbReference>
<evidence type="ECO:0000313" key="1">
    <source>
        <dbReference type="EMBL" id="KAI4866095.1"/>
    </source>
</evidence>
<comment type="caution">
    <text evidence="1">The sequence shown here is derived from an EMBL/GenBank/DDBJ whole genome shotgun (WGS) entry which is preliminary data.</text>
</comment>
<organism evidence="1 2">
    <name type="scientific">Hypoxylon rubiginosum</name>
    <dbReference type="NCBI Taxonomy" id="110542"/>
    <lineage>
        <taxon>Eukaryota</taxon>
        <taxon>Fungi</taxon>
        <taxon>Dikarya</taxon>
        <taxon>Ascomycota</taxon>
        <taxon>Pezizomycotina</taxon>
        <taxon>Sordariomycetes</taxon>
        <taxon>Xylariomycetidae</taxon>
        <taxon>Xylariales</taxon>
        <taxon>Hypoxylaceae</taxon>
        <taxon>Hypoxylon</taxon>
    </lineage>
</organism>
<protein>
    <submittedName>
        <fullName evidence="1">Uncharacterized protein</fullName>
    </submittedName>
</protein>
<evidence type="ECO:0000313" key="2">
    <source>
        <dbReference type="Proteomes" id="UP001497700"/>
    </source>
</evidence>
<name>A0ACB9Z300_9PEZI</name>